<protein>
    <submittedName>
        <fullName evidence="2">Uncharacterized protein</fullName>
    </submittedName>
</protein>
<keyword evidence="1" id="KW-1133">Transmembrane helix</keyword>
<organism evidence="2 3">
    <name type="scientific">Acinetobacter johnsonii SH046</name>
    <dbReference type="NCBI Taxonomy" id="575586"/>
    <lineage>
        <taxon>Bacteria</taxon>
        <taxon>Pseudomonadati</taxon>
        <taxon>Pseudomonadota</taxon>
        <taxon>Gammaproteobacteria</taxon>
        <taxon>Moraxellales</taxon>
        <taxon>Moraxellaceae</taxon>
        <taxon>Acinetobacter</taxon>
    </lineage>
</organism>
<dbReference type="HOGENOM" id="CLU_2420351_0_0_6"/>
<gene>
    <name evidence="2" type="ORF">HMPREF0016_03093</name>
</gene>
<dbReference type="EMBL" id="GG704974">
    <property type="protein sequence ID" value="EEY94826.1"/>
    <property type="molecule type" value="Genomic_DNA"/>
</dbReference>
<evidence type="ECO:0000256" key="1">
    <source>
        <dbReference type="SAM" id="Phobius"/>
    </source>
</evidence>
<feature type="transmembrane region" description="Helical" evidence="1">
    <location>
        <begin position="9"/>
        <end position="32"/>
    </location>
</feature>
<evidence type="ECO:0000313" key="3">
    <source>
        <dbReference type="Proteomes" id="UP000012047"/>
    </source>
</evidence>
<dbReference type="Proteomes" id="UP000012047">
    <property type="component" value="Unassembled WGS sequence"/>
</dbReference>
<sequence length="96" mass="10807">MGSSLMSSILWIINAFLVGLFLVTIVPVIFYFNPICGIVFGFLFLRLFVLCINVIRDERAAQQWCDDAANSPILNNDPQNIVDLPAHPLHNQYLGK</sequence>
<evidence type="ECO:0000313" key="2">
    <source>
        <dbReference type="EMBL" id="EEY94826.1"/>
    </source>
</evidence>
<keyword evidence="1" id="KW-0812">Transmembrane</keyword>
<proteinExistence type="predicted"/>
<feature type="transmembrane region" description="Helical" evidence="1">
    <location>
        <begin position="38"/>
        <end position="55"/>
    </location>
</feature>
<dbReference type="eggNOG" id="ENOG50303AU">
    <property type="taxonomic scope" value="Bacteria"/>
</dbReference>
<reference evidence="3" key="1">
    <citation type="journal article" date="2012" name="PLoS ONE">
        <title>The success of Acinetobacter species; genetic, metabolic and virulence attributes.</title>
        <authorList>
            <person name="Peleg A.Y."/>
            <person name="de Breij A."/>
            <person name="Adams M.D."/>
            <person name="Cerqueira G.M."/>
            <person name="Mocali S."/>
            <person name="Galardini M."/>
            <person name="Nibbering P.H."/>
            <person name="Earl A.M."/>
            <person name="Ward D.V."/>
            <person name="Paterson D.L."/>
            <person name="Seifert H."/>
            <person name="Dijkshoorn L."/>
        </authorList>
    </citation>
    <scope>NUCLEOTIDE SEQUENCE [LARGE SCALE GENOMIC DNA]</scope>
    <source>
        <strain evidence="3">SH046</strain>
    </source>
</reference>
<keyword evidence="1" id="KW-0472">Membrane</keyword>
<dbReference type="AlphaFoldDB" id="D0SGX0"/>
<name>D0SGX0_ACIJO</name>
<accession>D0SGX0</accession>